<name>A0A0C1YNR8_9CYAN</name>
<reference evidence="2" key="1">
    <citation type="submission" date="2014-11" db="EMBL/GenBank/DDBJ databases">
        <authorList>
            <person name="Malar M.C."/>
            <person name="Sen D."/>
            <person name="Tripathy S."/>
        </authorList>
    </citation>
    <scope>NUCLEOTIDE SEQUENCE</scope>
    <source>
        <strain evidence="2">BDU141951</strain>
    </source>
</reference>
<dbReference type="SUPFAM" id="SSF55961">
    <property type="entry name" value="Bet v1-like"/>
    <property type="match status" value="1"/>
</dbReference>
<dbReference type="InterPro" id="IPR023393">
    <property type="entry name" value="START-like_dom_sf"/>
</dbReference>
<gene>
    <name evidence="2" type="ORF">QQ91_001030</name>
</gene>
<dbReference type="CDD" id="cd08866">
    <property type="entry name" value="SRPBCC_11"/>
    <property type="match status" value="1"/>
</dbReference>
<dbReference type="EMBL" id="JTHE02000002">
    <property type="protein sequence ID" value="NEV65698.1"/>
    <property type="molecule type" value="Genomic_DNA"/>
</dbReference>
<evidence type="ECO:0000313" key="2">
    <source>
        <dbReference type="EMBL" id="NEV65698.1"/>
    </source>
</evidence>
<reference evidence="2" key="2">
    <citation type="journal article" date="2015" name="Genome Announc.">
        <title>Draft Genome Sequence of Filamentous Marine Cyanobacterium Lyngbya confervoides Strain BDU141951.</title>
        <authorList>
            <person name="Chandrababunaidu M.M."/>
            <person name="Sen D."/>
            <person name="Tripathy S."/>
        </authorList>
    </citation>
    <scope>NUCLEOTIDE SEQUENCE</scope>
    <source>
        <strain evidence="2">BDU141951</strain>
    </source>
</reference>
<dbReference type="Pfam" id="PF03364">
    <property type="entry name" value="Polyketide_cyc"/>
    <property type="match status" value="1"/>
</dbReference>
<organism evidence="2">
    <name type="scientific">Lyngbya confervoides BDU141951</name>
    <dbReference type="NCBI Taxonomy" id="1574623"/>
    <lineage>
        <taxon>Bacteria</taxon>
        <taxon>Bacillati</taxon>
        <taxon>Cyanobacteriota</taxon>
        <taxon>Cyanophyceae</taxon>
        <taxon>Oscillatoriophycideae</taxon>
        <taxon>Oscillatoriales</taxon>
        <taxon>Microcoleaceae</taxon>
        <taxon>Lyngbya</taxon>
    </lineage>
</organism>
<dbReference type="Gene3D" id="3.30.530.20">
    <property type="match status" value="1"/>
</dbReference>
<dbReference type="PANTHER" id="PTHR34060">
    <property type="entry name" value="POLYKETIDE CYCLASE / DEHYDRASE AND LIPID TRANSPORT PROTEIN"/>
    <property type="match status" value="1"/>
</dbReference>
<accession>A0A0C1YNR8</accession>
<dbReference type="InterPro" id="IPR005031">
    <property type="entry name" value="COQ10_START"/>
</dbReference>
<dbReference type="PANTHER" id="PTHR34060:SF1">
    <property type="entry name" value="POLYKETIDE CYCLASE _ DEHYDRASE AND LIPID TRANSPORT PROTEIN"/>
    <property type="match status" value="1"/>
</dbReference>
<dbReference type="AlphaFoldDB" id="A0A0C1YNR8"/>
<reference evidence="2" key="3">
    <citation type="submission" date="2020-02" db="EMBL/GenBank/DDBJ databases">
        <authorList>
            <person name="Sarangi A.N."/>
            <person name="Ghosh S."/>
            <person name="Mukherjee M."/>
            <person name="Tripathy S."/>
        </authorList>
    </citation>
    <scope>NUCLEOTIDE SEQUENCE</scope>
    <source>
        <strain evidence="2">BDU141951</strain>
    </source>
</reference>
<proteinExistence type="predicted"/>
<sequence>MTDATPLETVEDTQLDPSVEELPSEGNLSIATEKLPHRHRRILASISIPCSVEQVWGILTDYENLSSFIPNLTVSRRLETDGSRTLLEQVGSQCFLNIQFCARVVLDMAEQFPHCIGFSMVEGDFKSFEGAWKLEQAEDAEQGTRLNYEITICPPRAIPAVLIERHLRHDLTQNLQAIRNYAIAANGAA</sequence>
<evidence type="ECO:0000259" key="1">
    <source>
        <dbReference type="Pfam" id="PF03364"/>
    </source>
</evidence>
<comment type="caution">
    <text evidence="2">The sequence shown here is derived from an EMBL/GenBank/DDBJ whole genome shotgun (WGS) entry which is preliminary data.</text>
</comment>
<feature type="domain" description="Coenzyme Q-binding protein COQ10 START" evidence="1">
    <location>
        <begin position="48"/>
        <end position="178"/>
    </location>
</feature>
<protein>
    <submittedName>
        <fullName evidence="2">Cyclase</fullName>
    </submittedName>
</protein>